<evidence type="ECO:0000313" key="11">
    <source>
        <dbReference type="Proteomes" id="UP000225277"/>
    </source>
</evidence>
<dbReference type="PROSITE" id="PS00059">
    <property type="entry name" value="ADH_ZINC"/>
    <property type="match status" value="1"/>
</dbReference>
<name>A0A2D3UP18_9PEZI</name>
<comment type="similarity">
    <text evidence="2 6">Belongs to the zinc-containing alcohol dehydrogenase family.</text>
</comment>
<protein>
    <submittedName>
        <fullName evidence="10">Related to zinc-containing long-chain alcohol dehydrogenase</fullName>
    </submittedName>
</protein>
<evidence type="ECO:0000256" key="3">
    <source>
        <dbReference type="ARBA" id="ARBA00022723"/>
    </source>
</evidence>
<evidence type="ECO:0000256" key="4">
    <source>
        <dbReference type="ARBA" id="ARBA00022833"/>
    </source>
</evidence>
<keyword evidence="5" id="KW-0560">Oxidoreductase</keyword>
<dbReference type="OrthoDB" id="1560166at2759"/>
<feature type="region of interest" description="Disordered" evidence="7">
    <location>
        <begin position="1"/>
        <end position="21"/>
    </location>
</feature>
<dbReference type="Gene3D" id="3.40.50.720">
    <property type="entry name" value="NAD(P)-binding Rossmann-like Domain"/>
    <property type="match status" value="1"/>
</dbReference>
<dbReference type="InterPro" id="IPR036291">
    <property type="entry name" value="NAD(P)-bd_dom_sf"/>
</dbReference>
<keyword evidence="11" id="KW-1185">Reference proteome</keyword>
<evidence type="ECO:0000313" key="10">
    <source>
        <dbReference type="EMBL" id="CZT14415.1"/>
    </source>
</evidence>
<dbReference type="Gene3D" id="3.90.180.10">
    <property type="entry name" value="Medium-chain alcohol dehydrogenases, catalytic domain"/>
    <property type="match status" value="1"/>
</dbReference>
<dbReference type="SUPFAM" id="SSF50129">
    <property type="entry name" value="GroES-like"/>
    <property type="match status" value="1"/>
</dbReference>
<evidence type="ECO:0000259" key="9">
    <source>
        <dbReference type="Pfam" id="PF08240"/>
    </source>
</evidence>
<evidence type="ECO:0000256" key="7">
    <source>
        <dbReference type="SAM" id="MobiDB-lite"/>
    </source>
</evidence>
<dbReference type="Proteomes" id="UP000225277">
    <property type="component" value="Unassembled WGS sequence"/>
</dbReference>
<dbReference type="EMBL" id="FJUY01000001">
    <property type="protein sequence ID" value="CZT14415.1"/>
    <property type="molecule type" value="Genomic_DNA"/>
</dbReference>
<evidence type="ECO:0000256" key="6">
    <source>
        <dbReference type="RuleBase" id="RU361277"/>
    </source>
</evidence>
<dbReference type="InterPro" id="IPR013154">
    <property type="entry name" value="ADH-like_N"/>
</dbReference>
<evidence type="ECO:0000256" key="1">
    <source>
        <dbReference type="ARBA" id="ARBA00001947"/>
    </source>
</evidence>
<dbReference type="RefSeq" id="XP_023621312.1">
    <property type="nucleotide sequence ID" value="XM_023765544.1"/>
</dbReference>
<dbReference type="PANTHER" id="PTHR43350:SF2">
    <property type="entry name" value="GROES-LIKE ZINC-BINDING ALCOHOL DEHYDROGENASE FAMILY PROTEIN"/>
    <property type="match status" value="1"/>
</dbReference>
<dbReference type="STRING" id="112498.A0A2D3UP18"/>
<dbReference type="InterPro" id="IPR013149">
    <property type="entry name" value="ADH-like_C"/>
</dbReference>
<reference evidence="10 11" key="1">
    <citation type="submission" date="2016-03" db="EMBL/GenBank/DDBJ databases">
        <authorList>
            <person name="Ploux O."/>
        </authorList>
    </citation>
    <scope>NUCLEOTIDE SEQUENCE [LARGE SCALE GENOMIC DNA]</scope>
    <source>
        <strain evidence="10 11">URUG2</strain>
    </source>
</reference>
<proteinExistence type="inferred from homology"/>
<accession>A0A2D3UP18</accession>
<keyword evidence="3 6" id="KW-0479">Metal-binding</keyword>
<gene>
    <name evidence="10" type="ORF">RCC_00392</name>
</gene>
<organism evidence="10 11">
    <name type="scientific">Ramularia collo-cygni</name>
    <dbReference type="NCBI Taxonomy" id="112498"/>
    <lineage>
        <taxon>Eukaryota</taxon>
        <taxon>Fungi</taxon>
        <taxon>Dikarya</taxon>
        <taxon>Ascomycota</taxon>
        <taxon>Pezizomycotina</taxon>
        <taxon>Dothideomycetes</taxon>
        <taxon>Dothideomycetidae</taxon>
        <taxon>Mycosphaerellales</taxon>
        <taxon>Mycosphaerellaceae</taxon>
        <taxon>Ramularia</taxon>
    </lineage>
</organism>
<sequence>MATTPSKAIVASTPGPTHHGAENWEMTNILVPTDLKDGEILVEMVATGICHTDISLTNPEMGQTFPIVPGHEGSGYVKAVGPNVKKALQVGDPVLLSFDSCEKCHSCQSQRPAYCDTFAPMNLFGEQDVFKSEDGNSPIAAKFFGHSSFAKLSIVKESTVLPAKDLIQSEEELKLFAPLGCGIQTGAGAILNLVKPGPEDRVLVCGLGGVGLSAVMGAHIAGCKQIIAVDKVQERIDLAKNVFGATHGLNTTGLTDLTQAMREIAAGRGPTVVIETTGFPPVLEGAYYALDTKGSFVQVGGPVDPKYRFSMDLVQHLFRGVKLFGCVEGDSIPGEFIPEMIKGVILTDGMVVDKMVKYYDAEDFKTALHDMHSGKTIKPILVW</sequence>
<dbReference type="PANTHER" id="PTHR43350">
    <property type="entry name" value="NAD-DEPENDENT ALCOHOL DEHYDROGENASE"/>
    <property type="match status" value="1"/>
</dbReference>
<dbReference type="Pfam" id="PF00107">
    <property type="entry name" value="ADH_zinc_N"/>
    <property type="match status" value="1"/>
</dbReference>
<keyword evidence="4 6" id="KW-0862">Zinc</keyword>
<feature type="domain" description="Alcohol dehydrogenase-like C-terminal" evidence="8">
    <location>
        <begin position="209"/>
        <end position="336"/>
    </location>
</feature>
<evidence type="ECO:0000256" key="5">
    <source>
        <dbReference type="ARBA" id="ARBA00023002"/>
    </source>
</evidence>
<dbReference type="GO" id="GO:0016491">
    <property type="term" value="F:oxidoreductase activity"/>
    <property type="evidence" value="ECO:0007669"/>
    <property type="project" value="UniProtKB-KW"/>
</dbReference>
<dbReference type="Pfam" id="PF08240">
    <property type="entry name" value="ADH_N"/>
    <property type="match status" value="1"/>
</dbReference>
<comment type="cofactor">
    <cofactor evidence="1 6">
        <name>Zn(2+)</name>
        <dbReference type="ChEBI" id="CHEBI:29105"/>
    </cofactor>
</comment>
<dbReference type="InterPro" id="IPR011032">
    <property type="entry name" value="GroES-like_sf"/>
</dbReference>
<dbReference type="GeneID" id="35595787"/>
<evidence type="ECO:0000259" key="8">
    <source>
        <dbReference type="Pfam" id="PF00107"/>
    </source>
</evidence>
<dbReference type="SUPFAM" id="SSF51735">
    <property type="entry name" value="NAD(P)-binding Rossmann-fold domains"/>
    <property type="match status" value="1"/>
</dbReference>
<feature type="domain" description="Alcohol dehydrogenase-like N-terminal" evidence="9">
    <location>
        <begin position="36"/>
        <end position="163"/>
    </location>
</feature>
<dbReference type="AlphaFoldDB" id="A0A2D3UP18"/>
<dbReference type="CDD" id="cd08278">
    <property type="entry name" value="benzyl_alcohol_DH"/>
    <property type="match status" value="1"/>
</dbReference>
<evidence type="ECO:0000256" key="2">
    <source>
        <dbReference type="ARBA" id="ARBA00008072"/>
    </source>
</evidence>
<dbReference type="InterPro" id="IPR002328">
    <property type="entry name" value="ADH_Zn_CS"/>
</dbReference>
<dbReference type="GO" id="GO:0008270">
    <property type="term" value="F:zinc ion binding"/>
    <property type="evidence" value="ECO:0007669"/>
    <property type="project" value="InterPro"/>
</dbReference>